<feature type="region of interest" description="Disordered" evidence="1">
    <location>
        <begin position="1"/>
        <end position="68"/>
    </location>
</feature>
<feature type="compositionally biased region" description="Polar residues" evidence="1">
    <location>
        <begin position="1"/>
        <end position="12"/>
    </location>
</feature>
<feature type="compositionally biased region" description="Polar residues" evidence="1">
    <location>
        <begin position="19"/>
        <end position="67"/>
    </location>
</feature>
<feature type="compositionally biased region" description="Basic and acidic residues" evidence="1">
    <location>
        <begin position="139"/>
        <end position="148"/>
    </location>
</feature>
<dbReference type="Proteomes" id="UP000035740">
    <property type="component" value="Unassembled WGS sequence"/>
</dbReference>
<gene>
    <name evidence="2" type="ORF">BVRB_034340</name>
</gene>
<dbReference type="EMBL" id="KQ106352">
    <property type="protein sequence ID" value="KMS65720.1"/>
    <property type="molecule type" value="Genomic_DNA"/>
</dbReference>
<feature type="compositionally biased region" description="Polar residues" evidence="1">
    <location>
        <begin position="169"/>
        <end position="178"/>
    </location>
</feature>
<protein>
    <submittedName>
        <fullName evidence="2">Uncharacterized protein</fullName>
    </submittedName>
</protein>
<organism evidence="2 3">
    <name type="scientific">Beta vulgaris subsp. vulgaris</name>
    <name type="common">Beet</name>
    <dbReference type="NCBI Taxonomy" id="3555"/>
    <lineage>
        <taxon>Eukaryota</taxon>
        <taxon>Viridiplantae</taxon>
        <taxon>Streptophyta</taxon>
        <taxon>Embryophyta</taxon>
        <taxon>Tracheophyta</taxon>
        <taxon>Spermatophyta</taxon>
        <taxon>Magnoliopsida</taxon>
        <taxon>eudicotyledons</taxon>
        <taxon>Gunneridae</taxon>
        <taxon>Pentapetalae</taxon>
        <taxon>Caryophyllales</taxon>
        <taxon>Chenopodiaceae</taxon>
        <taxon>Betoideae</taxon>
        <taxon>Beta</taxon>
    </lineage>
</organism>
<accession>A0A0J8BJ94</accession>
<reference evidence="2 3" key="1">
    <citation type="journal article" date="2014" name="Nature">
        <title>The genome of the recently domesticated crop plant sugar beet (Beta vulgaris).</title>
        <authorList>
            <person name="Dohm J.C."/>
            <person name="Minoche A.E."/>
            <person name="Holtgrawe D."/>
            <person name="Capella-Gutierrez S."/>
            <person name="Zakrzewski F."/>
            <person name="Tafer H."/>
            <person name="Rupp O."/>
            <person name="Sorensen T.R."/>
            <person name="Stracke R."/>
            <person name="Reinhardt R."/>
            <person name="Goesmann A."/>
            <person name="Kraft T."/>
            <person name="Schulz B."/>
            <person name="Stadler P.F."/>
            <person name="Schmidt T."/>
            <person name="Gabaldon T."/>
            <person name="Lehrach H."/>
            <person name="Weisshaar B."/>
            <person name="Himmelbauer H."/>
        </authorList>
    </citation>
    <scope>NUCLEOTIDE SEQUENCE [LARGE SCALE GENOMIC DNA]</scope>
    <source>
        <tissue evidence="2">Taproot</tissue>
    </source>
</reference>
<evidence type="ECO:0000313" key="2">
    <source>
        <dbReference type="EMBL" id="KMS65720.1"/>
    </source>
</evidence>
<evidence type="ECO:0000313" key="3">
    <source>
        <dbReference type="Proteomes" id="UP000035740"/>
    </source>
</evidence>
<feature type="non-terminal residue" evidence="2">
    <location>
        <position position="1"/>
    </location>
</feature>
<evidence type="ECO:0000256" key="1">
    <source>
        <dbReference type="SAM" id="MobiDB-lite"/>
    </source>
</evidence>
<name>A0A0J8BJ94_BETVV</name>
<sequence length="212" mass="22834">REFQNMVENINPNREEAINNPNRLPTGQKSLPISNSRVLADQTNRVPIGKNTVSSKTKTSDQQNNSEVQKKLTVDVKSAGHQEDVATGRDAGKTLYKTDLGEISESAALSSEDPDSEPRNGSPNMSTNKFAKNQGFGHSGREDQHSQDINETANAHTVAALHEDHPTDSSEQATSLSEMQLPQQEIAAVGDDTKSSKSGALDSPVVMISIIA</sequence>
<proteinExistence type="predicted"/>
<dbReference type="AlphaFoldDB" id="A0A0J8BJ94"/>
<keyword evidence="3" id="KW-1185">Reference proteome</keyword>
<feature type="compositionally biased region" description="Polar residues" evidence="1">
    <location>
        <begin position="119"/>
        <end position="131"/>
    </location>
</feature>
<feature type="non-terminal residue" evidence="2">
    <location>
        <position position="212"/>
    </location>
</feature>
<dbReference type="Gramene" id="KMS65720">
    <property type="protein sequence ID" value="KMS65720"/>
    <property type="gene ID" value="BVRB_034340"/>
</dbReference>
<feature type="region of interest" description="Disordered" evidence="1">
    <location>
        <begin position="104"/>
        <end position="178"/>
    </location>
</feature>